<keyword evidence="1 5" id="KW-0808">Transferase</keyword>
<evidence type="ECO:0000259" key="4">
    <source>
        <dbReference type="PROSITE" id="PS51186"/>
    </source>
</evidence>
<gene>
    <name evidence="5" type="ORF">HNQ94_001527</name>
</gene>
<dbReference type="PROSITE" id="PS51186">
    <property type="entry name" value="GNAT"/>
    <property type="match status" value="1"/>
</dbReference>
<reference evidence="5 6" key="1">
    <citation type="submission" date="2020-08" db="EMBL/GenBank/DDBJ databases">
        <title>Genomic Encyclopedia of Type Strains, Phase IV (KMG-IV): sequencing the most valuable type-strain genomes for metagenomic binning, comparative biology and taxonomic classification.</title>
        <authorList>
            <person name="Goeker M."/>
        </authorList>
    </citation>
    <scope>NUCLEOTIDE SEQUENCE [LARGE SCALE GENOMIC DNA]</scope>
    <source>
        <strain evidence="5 6">DSM 19612</strain>
    </source>
</reference>
<dbReference type="RefSeq" id="WP_174495803.1">
    <property type="nucleotide sequence ID" value="NZ_CADDWK010000004.1"/>
</dbReference>
<dbReference type="PANTHER" id="PTHR43792:SF8">
    <property type="entry name" value="[RIBOSOMAL PROTEIN US5]-ALANINE N-ACETYLTRANSFERASE"/>
    <property type="match status" value="1"/>
</dbReference>
<comment type="caution">
    <text evidence="5">The sequence shown here is derived from an EMBL/GenBank/DDBJ whole genome shotgun (WGS) entry which is preliminary data.</text>
</comment>
<feature type="domain" description="N-acetyltransferase" evidence="4">
    <location>
        <begin position="9"/>
        <end position="175"/>
    </location>
</feature>
<accession>A0A841Q3U2</accession>
<dbReference type="AlphaFoldDB" id="A0A841Q3U2"/>
<comment type="similarity">
    <text evidence="3">Belongs to the acetyltransferase family. RimJ subfamily.</text>
</comment>
<dbReference type="CDD" id="cd04301">
    <property type="entry name" value="NAT_SF"/>
    <property type="match status" value="1"/>
</dbReference>
<dbReference type="InterPro" id="IPR051531">
    <property type="entry name" value="N-acetyltransferase"/>
</dbReference>
<dbReference type="Proteomes" id="UP000581688">
    <property type="component" value="Unassembled WGS sequence"/>
</dbReference>
<evidence type="ECO:0000256" key="2">
    <source>
        <dbReference type="ARBA" id="ARBA00023315"/>
    </source>
</evidence>
<evidence type="ECO:0000313" key="5">
    <source>
        <dbReference type="EMBL" id="MBB6453079.1"/>
    </source>
</evidence>
<dbReference type="InterPro" id="IPR000182">
    <property type="entry name" value="GNAT_dom"/>
</dbReference>
<evidence type="ECO:0000313" key="6">
    <source>
        <dbReference type="Proteomes" id="UP000581688"/>
    </source>
</evidence>
<dbReference type="GO" id="GO:0016747">
    <property type="term" value="F:acyltransferase activity, transferring groups other than amino-acyl groups"/>
    <property type="evidence" value="ECO:0007669"/>
    <property type="project" value="InterPro"/>
</dbReference>
<sequence length="191" mass="21723">MYSIQGERILLRDIQKGDWPSIHAYASQPIVSQYQAWGPNKEEDSLAFVELAIKDAKKSPRTRYLFVAVEQTYGNVVGAGELNITNLAHMNGEIGYVVHPDFWGKGYGTEVAKLLLHFAFETIKLHRISATCDPRNYASESILKKVGMIYEGRLREDMQIKGGRRDSLLYGMLQREWNKTIHIVDAKGSYL</sequence>
<keyword evidence="6" id="KW-1185">Reference proteome</keyword>
<evidence type="ECO:0000256" key="1">
    <source>
        <dbReference type="ARBA" id="ARBA00022679"/>
    </source>
</evidence>
<name>A0A841Q3U2_9BACI</name>
<dbReference type="PANTHER" id="PTHR43792">
    <property type="entry name" value="GNAT FAMILY, PUTATIVE (AFU_ORTHOLOGUE AFUA_3G00765)-RELATED-RELATED"/>
    <property type="match status" value="1"/>
</dbReference>
<keyword evidence="2" id="KW-0012">Acyltransferase</keyword>
<dbReference type="SUPFAM" id="SSF55729">
    <property type="entry name" value="Acyl-CoA N-acyltransferases (Nat)"/>
    <property type="match status" value="1"/>
</dbReference>
<organism evidence="5 6">
    <name type="scientific">Salirhabdus euzebyi</name>
    <dbReference type="NCBI Taxonomy" id="394506"/>
    <lineage>
        <taxon>Bacteria</taxon>
        <taxon>Bacillati</taxon>
        <taxon>Bacillota</taxon>
        <taxon>Bacilli</taxon>
        <taxon>Bacillales</taxon>
        <taxon>Bacillaceae</taxon>
        <taxon>Salirhabdus</taxon>
    </lineage>
</organism>
<dbReference type="InterPro" id="IPR016181">
    <property type="entry name" value="Acyl_CoA_acyltransferase"/>
</dbReference>
<proteinExistence type="inferred from homology"/>
<dbReference type="Gene3D" id="3.40.630.30">
    <property type="match status" value="1"/>
</dbReference>
<evidence type="ECO:0000256" key="3">
    <source>
        <dbReference type="ARBA" id="ARBA00038502"/>
    </source>
</evidence>
<dbReference type="EMBL" id="JACHGH010000004">
    <property type="protein sequence ID" value="MBB6453079.1"/>
    <property type="molecule type" value="Genomic_DNA"/>
</dbReference>
<protein>
    <submittedName>
        <fullName evidence="5">RimJ/RimL family protein N-acetyltransferase</fullName>
    </submittedName>
</protein>
<dbReference type="Pfam" id="PF13302">
    <property type="entry name" value="Acetyltransf_3"/>
    <property type="match status" value="1"/>
</dbReference>